<gene>
    <name evidence="1" type="ORF">M422DRAFT_56571</name>
</gene>
<keyword evidence="2" id="KW-1185">Reference proteome</keyword>
<sequence>MKKVKRHCARCDELLSLCIRIIKAHPELPIEWISILEELGVDGMSSDESDTGSSLTHPTFSRIHKICRAPALDKFVHVVDGFHDLPNVLGQCPRCRGNSGQIRKGNHPTLVNNKPIPDYPATFYNMKYLVKFPGTLEICCASDAWSINMPIPVRDYFGVSEFQ</sequence>
<dbReference type="OrthoDB" id="3271141at2759"/>
<evidence type="ECO:0000313" key="1">
    <source>
        <dbReference type="EMBL" id="KIJ24048.1"/>
    </source>
</evidence>
<dbReference type="AlphaFoldDB" id="A0A0C9T5A8"/>
<dbReference type="Proteomes" id="UP000054279">
    <property type="component" value="Unassembled WGS sequence"/>
</dbReference>
<evidence type="ECO:0000313" key="2">
    <source>
        <dbReference type="Proteomes" id="UP000054279"/>
    </source>
</evidence>
<name>A0A0C9T5A8_SPHS4</name>
<dbReference type="HOGENOM" id="CLU_120612_0_0_1"/>
<organism evidence="1 2">
    <name type="scientific">Sphaerobolus stellatus (strain SS14)</name>
    <dbReference type="NCBI Taxonomy" id="990650"/>
    <lineage>
        <taxon>Eukaryota</taxon>
        <taxon>Fungi</taxon>
        <taxon>Dikarya</taxon>
        <taxon>Basidiomycota</taxon>
        <taxon>Agaricomycotina</taxon>
        <taxon>Agaricomycetes</taxon>
        <taxon>Phallomycetidae</taxon>
        <taxon>Geastrales</taxon>
        <taxon>Sphaerobolaceae</taxon>
        <taxon>Sphaerobolus</taxon>
    </lineage>
</organism>
<proteinExistence type="predicted"/>
<dbReference type="EMBL" id="KN837540">
    <property type="protein sequence ID" value="KIJ24048.1"/>
    <property type="molecule type" value="Genomic_DNA"/>
</dbReference>
<protein>
    <submittedName>
        <fullName evidence="1">Uncharacterized protein</fullName>
    </submittedName>
</protein>
<accession>A0A0C9T5A8</accession>
<reference evidence="1 2" key="1">
    <citation type="submission" date="2014-06" db="EMBL/GenBank/DDBJ databases">
        <title>Evolutionary Origins and Diversification of the Mycorrhizal Mutualists.</title>
        <authorList>
            <consortium name="DOE Joint Genome Institute"/>
            <consortium name="Mycorrhizal Genomics Consortium"/>
            <person name="Kohler A."/>
            <person name="Kuo A."/>
            <person name="Nagy L.G."/>
            <person name="Floudas D."/>
            <person name="Copeland A."/>
            <person name="Barry K.W."/>
            <person name="Cichocki N."/>
            <person name="Veneault-Fourrey C."/>
            <person name="LaButti K."/>
            <person name="Lindquist E.A."/>
            <person name="Lipzen A."/>
            <person name="Lundell T."/>
            <person name="Morin E."/>
            <person name="Murat C."/>
            <person name="Riley R."/>
            <person name="Ohm R."/>
            <person name="Sun H."/>
            <person name="Tunlid A."/>
            <person name="Henrissat B."/>
            <person name="Grigoriev I.V."/>
            <person name="Hibbett D.S."/>
            <person name="Martin F."/>
        </authorList>
    </citation>
    <scope>NUCLEOTIDE SEQUENCE [LARGE SCALE GENOMIC DNA]</scope>
    <source>
        <strain evidence="1 2">SS14</strain>
    </source>
</reference>